<dbReference type="PANTHER" id="PTHR14396">
    <property type="entry name" value="CLASPIN"/>
    <property type="match status" value="1"/>
</dbReference>
<evidence type="ECO:0000256" key="4">
    <source>
        <dbReference type="SAM" id="MobiDB-lite"/>
    </source>
</evidence>
<feature type="compositionally biased region" description="Basic and acidic residues" evidence="4">
    <location>
        <begin position="655"/>
        <end position="669"/>
    </location>
</feature>
<dbReference type="Proteomes" id="UP001652622">
    <property type="component" value="Unplaced"/>
</dbReference>
<dbReference type="InterPro" id="IPR024146">
    <property type="entry name" value="Claspin"/>
</dbReference>
<feature type="compositionally biased region" description="Basic and acidic residues" evidence="4">
    <location>
        <begin position="1171"/>
        <end position="1180"/>
    </location>
</feature>
<feature type="compositionally biased region" description="Basic and acidic residues" evidence="4">
    <location>
        <begin position="979"/>
        <end position="995"/>
    </location>
</feature>
<evidence type="ECO:0000313" key="5">
    <source>
        <dbReference type="Proteomes" id="UP001652622"/>
    </source>
</evidence>
<keyword evidence="5" id="KW-1185">Reference proteome</keyword>
<sequence length="1325" mass="150461">MTAAAAGEFHLDAQDVKTQDTSDSDSDSGQGSCEMSFRSQISKGVASVDEGDSEEEICTRKRIKCRQVLADSNSEGEDGAPEKLEVAAGNVESTKEKYNWLAVQGKQDNILSYKAGVNSDDSDTENLLPQLQLENPEREDKSLSRKEMKEKSSSRKRKRKEEKKRKTTRQARKKEKAQEQKNGEDCPFNDSGCLLTDKELFDNGLEEEEEEDGSPFQVENLEMSINAAEKMKRKKRKLFLESEDYKHVTDENEGPLLKEPRKRKLKSAKLTKEENRQLHSESQRLVREAAMTLPYHLPEAKSVQEFFKHKPRPSFQGNAMTLLKSMKTQPDSFKEDNVAGNSSISCHNDGKEQPLQPGISDQPISGFANPLAANLGSPSAEETEHLIADCSEEDKQNEDSKTEFREDLNSRKEGELNEVPADSIKPSEEKLEGNIVEEREAQSLELPLVPQEPIQDLEPLVEIPTDKIKKSRLDRLRMLGVDLSIKPKLCSGTESFIDLDEPEPNRELEALKERFVKHAFHAAKPKTEPRMVSVNIIRKEMMNDGKEELKADVVPVMLATEMVEDVARTKPGEKLQMLKAKLQAAMKLRRTEERQKRHALFKLDNEEVMEEEEEEEEEMSDESEEEEEEEGEEAAAANQKDPDGLGGMEEDHEELGENHLEDDKETDRESADEDEAANVGLPRSVVSKPSSTESTMLLFKDNSSKIGCFLAGEKVELEEALSKRAEKPDDEDSFLLPTLAKENSHNSSFELIGSMIPSYQPCNKQMGRGGHFFSAVGTARSPSPGFFKTSFISSASKSSGKASEPSLPIEDSQDLYNVTPEEKSPVPTSGRFQFQFSLEDDTQSQLLDADGFLNVGPHRNKYQSCKSRLPLASMDENAMDANMGELFDLYSGQNQQSPNPSSGKKSDMEELLHLCSGKFPSQDSPLQASSATSKLKKKRRTKDSGAEPLSLFSNSFPPESREAEDQEKEEEFGEFQLLTDDHPFDSEEEDEKCKEEEEDEEEEEESDQEEERGDELEFDDEEEELKRREGRKNKFHLKDFMEDEAELSGSEGGSEDEYDGEELNEYEEDVLDEVLPADEELHDQVNKIHMKMILDDDKRQLRLYQERYLLDGDLHSDGPGRMRKFRWKNIDDLPEGEDFHREADSGDENENHLEETEAKWRKERFEREQWFREQSTKGEEEKEEDVDEDSQFMRLAKKYTNKSLQKKAPSAVAVQEIKSLPRNPFESFQPGSKPQLRNGSLLNQPRAVLQKLAAMSDLNPNAPRNSRNFVFQTVSPVKSEGVKEKAKPQVKRRTLPPIAMPSPKRLRLDSTSVQETRSIFQYLER</sequence>
<feature type="compositionally biased region" description="Basic residues" evidence="4">
    <location>
        <begin position="260"/>
        <end position="269"/>
    </location>
</feature>
<feature type="compositionally biased region" description="Low complexity" evidence="4">
    <location>
        <begin position="797"/>
        <end position="806"/>
    </location>
</feature>
<comment type="subcellular location">
    <subcellularLocation>
        <location evidence="1">Nucleus</location>
    </subcellularLocation>
</comment>
<gene>
    <name evidence="6" type="primary">CLSPN</name>
</gene>
<proteinExistence type="predicted"/>
<feature type="compositionally biased region" description="Basic and acidic residues" evidence="4">
    <location>
        <begin position="382"/>
        <end position="415"/>
    </location>
</feature>
<feature type="compositionally biased region" description="Acidic residues" evidence="4">
    <location>
        <begin position="1053"/>
        <end position="1065"/>
    </location>
</feature>
<keyword evidence="3" id="KW-0539">Nucleus</keyword>
<dbReference type="RefSeq" id="XP_060547406.1">
    <property type="nucleotide sequence ID" value="XM_060691423.1"/>
</dbReference>
<feature type="region of interest" description="Disordered" evidence="4">
    <location>
        <begin position="248"/>
        <end position="282"/>
    </location>
</feature>
<feature type="region of interest" description="Disordered" evidence="4">
    <location>
        <begin position="1134"/>
        <end position="1157"/>
    </location>
</feature>
<dbReference type="PANTHER" id="PTHR14396:SF10">
    <property type="entry name" value="CLASPIN"/>
    <property type="match status" value="1"/>
</dbReference>
<evidence type="ECO:0000256" key="1">
    <source>
        <dbReference type="ARBA" id="ARBA00004123"/>
    </source>
</evidence>
<feature type="region of interest" description="Disordered" evidence="4">
    <location>
        <begin position="114"/>
        <end position="218"/>
    </location>
</feature>
<feature type="compositionally biased region" description="Basic and acidic residues" evidence="4">
    <location>
        <begin position="270"/>
        <end position="282"/>
    </location>
</feature>
<feature type="compositionally biased region" description="Basic and acidic residues" evidence="4">
    <location>
        <begin position="591"/>
        <end position="605"/>
    </location>
</feature>
<feature type="region of interest" description="Disordered" evidence="4">
    <location>
        <begin position="1277"/>
        <end position="1311"/>
    </location>
</feature>
<feature type="compositionally biased region" description="Acidic residues" evidence="4">
    <location>
        <begin position="606"/>
        <end position="633"/>
    </location>
</feature>
<accession>A0ABM3ZGB3</accession>
<feature type="compositionally biased region" description="Basic residues" evidence="4">
    <location>
        <begin position="154"/>
        <end position="175"/>
    </location>
</feature>
<evidence type="ECO:0000256" key="2">
    <source>
        <dbReference type="ARBA" id="ARBA00022553"/>
    </source>
</evidence>
<feature type="compositionally biased region" description="Polar residues" evidence="4">
    <location>
        <begin position="919"/>
        <end position="933"/>
    </location>
</feature>
<feature type="region of interest" description="Disordered" evidence="4">
    <location>
        <begin position="1"/>
        <end position="56"/>
    </location>
</feature>
<feature type="compositionally biased region" description="Basic and acidic residues" evidence="4">
    <location>
        <begin position="1137"/>
        <end position="1157"/>
    </location>
</feature>
<feature type="compositionally biased region" description="Acidic residues" evidence="4">
    <location>
        <begin position="962"/>
        <end position="973"/>
    </location>
</feature>
<keyword evidence="2" id="KW-0597">Phosphoprotein</keyword>
<evidence type="ECO:0000256" key="3">
    <source>
        <dbReference type="ARBA" id="ARBA00023242"/>
    </source>
</evidence>
<dbReference type="GeneID" id="117663521"/>
<feature type="region of interest" description="Disordered" evidence="4">
    <location>
        <begin position="797"/>
        <end position="831"/>
    </location>
</feature>
<feature type="region of interest" description="Disordered" evidence="4">
    <location>
        <begin position="331"/>
        <end position="430"/>
    </location>
</feature>
<evidence type="ECO:0000313" key="6">
    <source>
        <dbReference type="RefSeq" id="XP_060547406.1"/>
    </source>
</evidence>
<feature type="compositionally biased region" description="Basic and acidic residues" evidence="4">
    <location>
        <begin position="135"/>
        <end position="153"/>
    </location>
</feature>
<reference evidence="6" key="1">
    <citation type="submission" date="2025-08" db="UniProtKB">
        <authorList>
            <consortium name="RefSeq"/>
        </authorList>
    </citation>
    <scope>IDENTIFICATION</scope>
    <source>
        <tissue evidence="6">Blood</tissue>
    </source>
</reference>
<feature type="region of interest" description="Disordered" evidence="4">
    <location>
        <begin position="885"/>
        <end position="1065"/>
    </location>
</feature>
<feature type="compositionally biased region" description="Acidic residues" evidence="4">
    <location>
        <begin position="996"/>
        <end position="1023"/>
    </location>
</feature>
<feature type="compositionally biased region" description="Acidic residues" evidence="4">
    <location>
        <begin position="1181"/>
        <end position="1190"/>
    </location>
</feature>
<feature type="compositionally biased region" description="Low complexity" evidence="4">
    <location>
        <begin position="891"/>
        <end position="903"/>
    </location>
</feature>
<feature type="region of interest" description="Disordered" evidence="4">
    <location>
        <begin position="1171"/>
        <end position="1190"/>
    </location>
</feature>
<feature type="compositionally biased region" description="Basic and acidic residues" evidence="4">
    <location>
        <begin position="9"/>
        <end position="20"/>
    </location>
</feature>
<name>A0ABM3ZGB3_PANGU</name>
<feature type="compositionally biased region" description="Acidic residues" evidence="4">
    <location>
        <begin position="204"/>
        <end position="213"/>
    </location>
</feature>
<organism evidence="5 6">
    <name type="scientific">Pantherophis guttatus</name>
    <name type="common">Corn snake</name>
    <name type="synonym">Elaphe guttata</name>
    <dbReference type="NCBI Taxonomy" id="94885"/>
    <lineage>
        <taxon>Eukaryota</taxon>
        <taxon>Metazoa</taxon>
        <taxon>Chordata</taxon>
        <taxon>Craniata</taxon>
        <taxon>Vertebrata</taxon>
        <taxon>Euteleostomi</taxon>
        <taxon>Lepidosauria</taxon>
        <taxon>Squamata</taxon>
        <taxon>Bifurcata</taxon>
        <taxon>Unidentata</taxon>
        <taxon>Episquamata</taxon>
        <taxon>Toxicofera</taxon>
        <taxon>Serpentes</taxon>
        <taxon>Colubroidea</taxon>
        <taxon>Colubridae</taxon>
        <taxon>Colubrinae</taxon>
        <taxon>Pantherophis</taxon>
    </lineage>
</organism>
<feature type="region of interest" description="Disordered" evidence="4">
    <location>
        <begin position="591"/>
        <end position="692"/>
    </location>
</feature>
<protein>
    <submittedName>
        <fullName evidence="6">Claspin isoform X1</fullName>
    </submittedName>
</protein>